<gene>
    <name evidence="5" type="ORF">MATL_G00115470</name>
</gene>
<name>A0A9D3PWP6_MEGAT</name>
<accession>A0A9D3PWP6</accession>
<proteinExistence type="predicted"/>
<evidence type="ECO:0000256" key="2">
    <source>
        <dbReference type="SAM" id="Coils"/>
    </source>
</evidence>
<sequence length="280" mass="30625">METSLLALQVESVQRSVAFLQREHLALLNDLHLELLSLQKRCNDLTCELKVTPPGRSQAEVEEEEEQLEARCQQVEMQLGERQCAMGELRTELSHKGALVGALRASLKDRERRFLEELKLRSHRGTVLRTELQKQAESAAYLSFQLHCARKKLHQQRLGAREADHSPLPSPPPPPPPPSAPRLKHHHKPSAHIRAERARECIPRHRVTGPEEPTPMPDPALFLQPHRNRPRPPCSDTQKLPGGGGASPGGGAGGPGGGGVPSVADTAPNVAATEIGAEEP</sequence>
<dbReference type="InterPro" id="IPR040370">
    <property type="entry name" value="CCDC74A/CCDC74B/CCDC92"/>
</dbReference>
<feature type="compositionally biased region" description="Basic and acidic residues" evidence="3">
    <location>
        <begin position="193"/>
        <end position="203"/>
    </location>
</feature>
<feature type="compositionally biased region" description="Pro residues" evidence="3">
    <location>
        <begin position="168"/>
        <end position="180"/>
    </location>
</feature>
<dbReference type="Proteomes" id="UP001046870">
    <property type="component" value="Chromosome 9"/>
</dbReference>
<organism evidence="5 6">
    <name type="scientific">Megalops atlanticus</name>
    <name type="common">Tarpon</name>
    <name type="synonym">Clupea gigantea</name>
    <dbReference type="NCBI Taxonomy" id="7932"/>
    <lineage>
        <taxon>Eukaryota</taxon>
        <taxon>Metazoa</taxon>
        <taxon>Chordata</taxon>
        <taxon>Craniata</taxon>
        <taxon>Vertebrata</taxon>
        <taxon>Euteleostomi</taxon>
        <taxon>Actinopterygii</taxon>
        <taxon>Neopterygii</taxon>
        <taxon>Teleostei</taxon>
        <taxon>Elopiformes</taxon>
        <taxon>Megalopidae</taxon>
        <taxon>Megalops</taxon>
    </lineage>
</organism>
<dbReference type="InterPro" id="IPR039496">
    <property type="entry name" value="CCDC92/74_N"/>
</dbReference>
<dbReference type="PANTHER" id="PTHR14882:SF3">
    <property type="entry name" value="COILED-COIL DOMAIN CONTAINING 92B"/>
    <property type="match status" value="1"/>
</dbReference>
<dbReference type="EMBL" id="JAFDVH010000009">
    <property type="protein sequence ID" value="KAG7470581.1"/>
    <property type="molecule type" value="Genomic_DNA"/>
</dbReference>
<protein>
    <recommendedName>
        <fullName evidence="4">CCDC92/74 N-terminal domain-containing protein</fullName>
    </recommendedName>
</protein>
<evidence type="ECO:0000259" key="4">
    <source>
        <dbReference type="Pfam" id="PF14916"/>
    </source>
</evidence>
<feature type="compositionally biased region" description="Gly residues" evidence="3">
    <location>
        <begin position="241"/>
        <end position="260"/>
    </location>
</feature>
<feature type="coiled-coil region" evidence="2">
    <location>
        <begin position="28"/>
        <end position="78"/>
    </location>
</feature>
<feature type="region of interest" description="Disordered" evidence="3">
    <location>
        <begin position="153"/>
        <end position="280"/>
    </location>
</feature>
<comment type="caution">
    <text evidence="5">The sequence shown here is derived from an EMBL/GenBank/DDBJ whole genome shotgun (WGS) entry which is preliminary data.</text>
</comment>
<dbReference type="PANTHER" id="PTHR14882">
    <property type="entry name" value="COILED-COIL DOMAIN-CONTAINING 74A"/>
    <property type="match status" value="1"/>
</dbReference>
<feature type="compositionally biased region" description="Basic residues" evidence="3">
    <location>
        <begin position="182"/>
        <end position="191"/>
    </location>
</feature>
<dbReference type="OrthoDB" id="9941131at2759"/>
<dbReference type="AlphaFoldDB" id="A0A9D3PWP6"/>
<keyword evidence="1 2" id="KW-0175">Coiled coil</keyword>
<dbReference type="Pfam" id="PF14916">
    <property type="entry name" value="CCDC92"/>
    <property type="match status" value="1"/>
</dbReference>
<evidence type="ECO:0000256" key="3">
    <source>
        <dbReference type="SAM" id="MobiDB-lite"/>
    </source>
</evidence>
<reference evidence="5" key="1">
    <citation type="submission" date="2021-01" db="EMBL/GenBank/DDBJ databases">
        <authorList>
            <person name="Zahm M."/>
            <person name="Roques C."/>
            <person name="Cabau C."/>
            <person name="Klopp C."/>
            <person name="Donnadieu C."/>
            <person name="Jouanno E."/>
            <person name="Lampietro C."/>
            <person name="Louis A."/>
            <person name="Herpin A."/>
            <person name="Echchiki A."/>
            <person name="Berthelot C."/>
            <person name="Parey E."/>
            <person name="Roest-Crollius H."/>
            <person name="Braasch I."/>
            <person name="Postlethwait J."/>
            <person name="Bobe J."/>
            <person name="Montfort J."/>
            <person name="Bouchez O."/>
            <person name="Begum T."/>
            <person name="Mejri S."/>
            <person name="Adams A."/>
            <person name="Chen W.-J."/>
            <person name="Guiguen Y."/>
        </authorList>
    </citation>
    <scope>NUCLEOTIDE SEQUENCE</scope>
    <source>
        <strain evidence="5">YG-15Mar2019-1</strain>
        <tissue evidence="5">Brain</tissue>
    </source>
</reference>
<evidence type="ECO:0000313" key="5">
    <source>
        <dbReference type="EMBL" id="KAG7470581.1"/>
    </source>
</evidence>
<evidence type="ECO:0000313" key="6">
    <source>
        <dbReference type="Proteomes" id="UP001046870"/>
    </source>
</evidence>
<evidence type="ECO:0000256" key="1">
    <source>
        <dbReference type="ARBA" id="ARBA00023054"/>
    </source>
</evidence>
<keyword evidence="6" id="KW-1185">Reference proteome</keyword>
<feature type="domain" description="CCDC92/74 N-terminal" evidence="4">
    <location>
        <begin position="9"/>
        <end position="60"/>
    </location>
</feature>